<evidence type="ECO:0000313" key="3">
    <source>
        <dbReference type="Proteomes" id="UP000199200"/>
    </source>
</evidence>
<organism evidence="2 3">
    <name type="scientific">Bhargavaea ginsengi</name>
    <dbReference type="NCBI Taxonomy" id="426757"/>
    <lineage>
        <taxon>Bacteria</taxon>
        <taxon>Bacillati</taxon>
        <taxon>Bacillota</taxon>
        <taxon>Bacilli</taxon>
        <taxon>Bacillales</taxon>
        <taxon>Caryophanaceae</taxon>
        <taxon>Bhargavaea</taxon>
    </lineage>
</organism>
<protein>
    <submittedName>
        <fullName evidence="2">Uncharacterized protein</fullName>
    </submittedName>
</protein>
<feature type="signal peptide" evidence="1">
    <location>
        <begin position="1"/>
        <end position="26"/>
    </location>
</feature>
<dbReference type="Pfam" id="PF26328">
    <property type="entry name" value="YolC_YozM"/>
    <property type="match status" value="1"/>
</dbReference>
<dbReference type="RefSeq" id="WP_092055771.1">
    <property type="nucleotide sequence ID" value="NZ_FNZF01000008.1"/>
</dbReference>
<dbReference type="STRING" id="426757.SAMN04488127_2922"/>
<feature type="chain" id="PRO_5011451372" evidence="1">
    <location>
        <begin position="27"/>
        <end position="102"/>
    </location>
</feature>
<dbReference type="Proteomes" id="UP000199200">
    <property type="component" value="Unassembled WGS sequence"/>
</dbReference>
<evidence type="ECO:0000313" key="2">
    <source>
        <dbReference type="EMBL" id="SEJ82396.1"/>
    </source>
</evidence>
<dbReference type="EMBL" id="FNZF01000008">
    <property type="protein sequence ID" value="SEJ82396.1"/>
    <property type="molecule type" value="Genomic_DNA"/>
</dbReference>
<reference evidence="3" key="1">
    <citation type="submission" date="2016-10" db="EMBL/GenBank/DDBJ databases">
        <authorList>
            <person name="Varghese N."/>
            <person name="Submissions S."/>
        </authorList>
    </citation>
    <scope>NUCLEOTIDE SEQUENCE [LARGE SCALE GENOMIC DNA]</scope>
    <source>
        <strain evidence="3">CGMCC 1.6763</strain>
    </source>
</reference>
<keyword evidence="1" id="KW-0732">Signal</keyword>
<dbReference type="AlphaFoldDB" id="A0A1H7BYW3"/>
<gene>
    <name evidence="2" type="ORF">SAMN04488127_2922</name>
</gene>
<keyword evidence="3" id="KW-1185">Reference proteome</keyword>
<evidence type="ECO:0000256" key="1">
    <source>
        <dbReference type="SAM" id="SignalP"/>
    </source>
</evidence>
<dbReference type="InterPro" id="IPR058995">
    <property type="entry name" value="YolC/YozM-like"/>
</dbReference>
<sequence>MKKKRLIFMGLTTCLLVYGLGSQVLSAGKTEDELIDELFDDETVYPEVAEKYGVNGFGVSKSEKELKVMTDDPATNEEVKQYFDEKLELVGVNGYEVVVFSY</sequence>
<name>A0A1H7BYW3_9BACL</name>
<accession>A0A1H7BYW3</accession>
<proteinExistence type="predicted"/>